<dbReference type="STRING" id="945553.A0A0D2PT34"/>
<feature type="region of interest" description="Disordered" evidence="5">
    <location>
        <begin position="236"/>
        <end position="265"/>
    </location>
</feature>
<comment type="subcellular location">
    <subcellularLocation>
        <location evidence="1">Nucleus</location>
    </subcellularLocation>
</comment>
<keyword evidence="4" id="KW-0539">Nucleus</keyword>
<evidence type="ECO:0000313" key="8">
    <source>
        <dbReference type="Proteomes" id="UP000054270"/>
    </source>
</evidence>
<dbReference type="OrthoDB" id="3184250at2759"/>
<dbReference type="GO" id="GO:0005634">
    <property type="term" value="C:nucleus"/>
    <property type="evidence" value="ECO:0007669"/>
    <property type="project" value="UniProtKB-SubCell"/>
</dbReference>
<dbReference type="EMBL" id="KN817546">
    <property type="protein sequence ID" value="KJA22900.1"/>
    <property type="molecule type" value="Genomic_DNA"/>
</dbReference>
<evidence type="ECO:0000256" key="1">
    <source>
        <dbReference type="ARBA" id="ARBA00004123"/>
    </source>
</evidence>
<dbReference type="InterPro" id="IPR038051">
    <property type="entry name" value="XRCC4-like_N_sf"/>
</dbReference>
<keyword evidence="3" id="KW-0234">DNA repair</keyword>
<dbReference type="Gene3D" id="2.170.210.10">
    <property type="entry name" value="DNA double-strand break repair and VJ recombination XRCC4, N-terminal"/>
    <property type="match status" value="1"/>
</dbReference>
<organism evidence="7 8">
    <name type="scientific">Hypholoma sublateritium (strain FD-334 SS-4)</name>
    <dbReference type="NCBI Taxonomy" id="945553"/>
    <lineage>
        <taxon>Eukaryota</taxon>
        <taxon>Fungi</taxon>
        <taxon>Dikarya</taxon>
        <taxon>Basidiomycota</taxon>
        <taxon>Agaricomycotina</taxon>
        <taxon>Agaricomycetes</taxon>
        <taxon>Agaricomycetidae</taxon>
        <taxon>Agaricales</taxon>
        <taxon>Agaricineae</taxon>
        <taxon>Strophariaceae</taxon>
        <taxon>Hypholoma</taxon>
    </lineage>
</organism>
<evidence type="ECO:0000313" key="7">
    <source>
        <dbReference type="EMBL" id="KJA22900.1"/>
    </source>
</evidence>
<dbReference type="Proteomes" id="UP000054270">
    <property type="component" value="Unassembled WGS sequence"/>
</dbReference>
<protein>
    <recommendedName>
        <fullName evidence="6">XLF-like N-terminal domain-containing protein</fullName>
    </recommendedName>
</protein>
<dbReference type="AlphaFoldDB" id="A0A0D2PT34"/>
<keyword evidence="2" id="KW-0227">DNA damage</keyword>
<proteinExistence type="predicted"/>
<sequence>EHAKRLLGKEWLAKTDAGTSIPYLFKYSFAAADLSCIIMVTDTRKVWAEVMNEKSLARRWRACNPRSPEPFTDTAAEENWREKILDLLSKGHTIGGISDPSLEVVESKYSDLCIELEWDTFKWRWEANFLGYSQSSEIVSRHLVLPLISLNHLTFSTSGVIGDMSDADVETTLDKLGRTARRTVDTHIKNSLSKPRLATCISRMTALFNFLQDLPRVTSNSEKPLLKLEQVEAETNADVQSPTKFKGKSVISPDPVSSYNSPIKDSCHRASVRNLLSSQQRNKAEYRRLSTPIP</sequence>
<name>A0A0D2PT34_HYPSF</name>
<gene>
    <name evidence="7" type="ORF">HYPSUDRAFT_1081973</name>
</gene>
<reference evidence="8" key="1">
    <citation type="submission" date="2014-04" db="EMBL/GenBank/DDBJ databases">
        <title>Evolutionary Origins and Diversification of the Mycorrhizal Mutualists.</title>
        <authorList>
            <consortium name="DOE Joint Genome Institute"/>
            <consortium name="Mycorrhizal Genomics Consortium"/>
            <person name="Kohler A."/>
            <person name="Kuo A."/>
            <person name="Nagy L.G."/>
            <person name="Floudas D."/>
            <person name="Copeland A."/>
            <person name="Barry K.W."/>
            <person name="Cichocki N."/>
            <person name="Veneault-Fourrey C."/>
            <person name="LaButti K."/>
            <person name="Lindquist E.A."/>
            <person name="Lipzen A."/>
            <person name="Lundell T."/>
            <person name="Morin E."/>
            <person name="Murat C."/>
            <person name="Riley R."/>
            <person name="Ohm R."/>
            <person name="Sun H."/>
            <person name="Tunlid A."/>
            <person name="Henrissat B."/>
            <person name="Grigoriev I.V."/>
            <person name="Hibbett D.S."/>
            <person name="Martin F."/>
        </authorList>
    </citation>
    <scope>NUCLEOTIDE SEQUENCE [LARGE SCALE GENOMIC DNA]</scope>
    <source>
        <strain evidence="8">FD-334 SS-4</strain>
    </source>
</reference>
<evidence type="ECO:0000256" key="5">
    <source>
        <dbReference type="SAM" id="MobiDB-lite"/>
    </source>
</evidence>
<dbReference type="InterPro" id="IPR015381">
    <property type="entry name" value="XLF-like_N"/>
</dbReference>
<accession>A0A0D2PT34</accession>
<evidence type="ECO:0000256" key="2">
    <source>
        <dbReference type="ARBA" id="ARBA00022763"/>
    </source>
</evidence>
<feature type="domain" description="XLF-like N-terminal" evidence="6">
    <location>
        <begin position="11"/>
        <end position="127"/>
    </location>
</feature>
<feature type="non-terminal residue" evidence="7">
    <location>
        <position position="1"/>
    </location>
</feature>
<dbReference type="CDD" id="cd22285">
    <property type="entry name" value="HD_XLF_N"/>
    <property type="match status" value="1"/>
</dbReference>
<evidence type="ECO:0000256" key="4">
    <source>
        <dbReference type="ARBA" id="ARBA00023242"/>
    </source>
</evidence>
<dbReference type="OMA" id="TFKWRWE"/>
<keyword evidence="8" id="KW-1185">Reference proteome</keyword>
<dbReference type="Pfam" id="PF09302">
    <property type="entry name" value="XLF"/>
    <property type="match status" value="1"/>
</dbReference>
<evidence type="ECO:0000256" key="3">
    <source>
        <dbReference type="ARBA" id="ARBA00023204"/>
    </source>
</evidence>
<evidence type="ECO:0000259" key="6">
    <source>
        <dbReference type="Pfam" id="PF09302"/>
    </source>
</evidence>
<dbReference type="GO" id="GO:0006303">
    <property type="term" value="P:double-strand break repair via nonhomologous end joining"/>
    <property type="evidence" value="ECO:0007669"/>
    <property type="project" value="UniProtKB-ARBA"/>
</dbReference>